<evidence type="ECO:0000313" key="2">
    <source>
        <dbReference type="EMBL" id="MBM0280115.1"/>
    </source>
</evidence>
<keyword evidence="3" id="KW-1185">Reference proteome</keyword>
<comment type="caution">
    <text evidence="2">The sequence shown here is derived from an EMBL/GenBank/DDBJ whole genome shotgun (WGS) entry which is preliminary data.</text>
</comment>
<proteinExistence type="predicted"/>
<gene>
    <name evidence="2" type="ORF">JM949_35700</name>
</gene>
<feature type="chain" id="PRO_5045991641" evidence="1">
    <location>
        <begin position="19"/>
        <end position="84"/>
    </location>
</feature>
<accession>A0ABS1YRR8</accession>
<sequence length="84" mass="8645">SAGAVAAHWAAALRAAWAALPTSSAVATGTVLTGDVVGRITHDQFAAVAARAPHPTHQLRNRVHAALHAPAPARQTRFARLRAG</sequence>
<organism evidence="2 3">
    <name type="scientific">Micromonospora tarensis</name>
    <dbReference type="NCBI Taxonomy" id="2806100"/>
    <lineage>
        <taxon>Bacteria</taxon>
        <taxon>Bacillati</taxon>
        <taxon>Actinomycetota</taxon>
        <taxon>Actinomycetes</taxon>
        <taxon>Micromonosporales</taxon>
        <taxon>Micromonosporaceae</taxon>
        <taxon>Micromonospora</taxon>
    </lineage>
</organism>
<reference evidence="2 3" key="1">
    <citation type="submission" date="2021-01" db="EMBL/GenBank/DDBJ databases">
        <title>Draft genome sequence of Micromonospora sp. strain STR1s_6.</title>
        <authorList>
            <person name="Karlyshev A."/>
            <person name="Jawad R."/>
        </authorList>
    </citation>
    <scope>NUCLEOTIDE SEQUENCE [LARGE SCALE GENOMIC DNA]</scope>
    <source>
        <strain evidence="2 3">STR1S-6</strain>
    </source>
</reference>
<feature type="non-terminal residue" evidence="2">
    <location>
        <position position="1"/>
    </location>
</feature>
<dbReference type="Proteomes" id="UP000622245">
    <property type="component" value="Unassembled WGS sequence"/>
</dbReference>
<feature type="signal peptide" evidence="1">
    <location>
        <begin position="1"/>
        <end position="18"/>
    </location>
</feature>
<name>A0ABS1YRR8_9ACTN</name>
<dbReference type="EMBL" id="JAEVHL010000476">
    <property type="protein sequence ID" value="MBM0280115.1"/>
    <property type="molecule type" value="Genomic_DNA"/>
</dbReference>
<keyword evidence="1" id="KW-0732">Signal</keyword>
<protein>
    <submittedName>
        <fullName evidence="2">Uncharacterized protein</fullName>
    </submittedName>
</protein>
<evidence type="ECO:0000256" key="1">
    <source>
        <dbReference type="SAM" id="SignalP"/>
    </source>
</evidence>
<evidence type="ECO:0000313" key="3">
    <source>
        <dbReference type="Proteomes" id="UP000622245"/>
    </source>
</evidence>